<dbReference type="PANTHER" id="PTHR43811">
    <property type="entry name" value="FKBP-TYPE PEPTIDYL-PROLYL CIS-TRANS ISOMERASE FKPA"/>
    <property type="match status" value="1"/>
</dbReference>
<accession>A0A6G4QYD8</accession>
<protein>
    <recommendedName>
        <fullName evidence="6">Peptidyl-prolyl cis-trans isomerase</fullName>
        <ecNumber evidence="6">5.2.1.8</ecNumber>
    </recommendedName>
</protein>
<dbReference type="Gene3D" id="3.10.50.40">
    <property type="match status" value="1"/>
</dbReference>
<comment type="catalytic activity">
    <reaction evidence="1 5 6">
        <text>[protein]-peptidylproline (omega=180) = [protein]-peptidylproline (omega=0)</text>
        <dbReference type="Rhea" id="RHEA:16237"/>
        <dbReference type="Rhea" id="RHEA-COMP:10747"/>
        <dbReference type="Rhea" id="RHEA-COMP:10748"/>
        <dbReference type="ChEBI" id="CHEBI:83833"/>
        <dbReference type="ChEBI" id="CHEBI:83834"/>
        <dbReference type="EC" id="5.2.1.8"/>
    </reaction>
</comment>
<evidence type="ECO:0000256" key="2">
    <source>
        <dbReference type="ARBA" id="ARBA00006577"/>
    </source>
</evidence>
<dbReference type="PROSITE" id="PS50059">
    <property type="entry name" value="FKBP_PPIASE"/>
    <property type="match status" value="1"/>
</dbReference>
<feature type="signal peptide" evidence="7">
    <location>
        <begin position="1"/>
        <end position="24"/>
    </location>
</feature>
<dbReference type="InterPro" id="IPR000774">
    <property type="entry name" value="PPIase_FKBP_N"/>
</dbReference>
<evidence type="ECO:0000256" key="1">
    <source>
        <dbReference type="ARBA" id="ARBA00000971"/>
    </source>
</evidence>
<evidence type="ECO:0000313" key="9">
    <source>
        <dbReference type="EMBL" id="NGM50255.1"/>
    </source>
</evidence>
<evidence type="ECO:0000259" key="8">
    <source>
        <dbReference type="PROSITE" id="PS50059"/>
    </source>
</evidence>
<name>A0A6G4QYD8_9CAUL</name>
<dbReference type="InterPro" id="IPR046357">
    <property type="entry name" value="PPIase_dom_sf"/>
</dbReference>
<gene>
    <name evidence="9" type="ORF">G5B46_11605</name>
</gene>
<keyword evidence="7" id="KW-0732">Signal</keyword>
<proteinExistence type="inferred from homology"/>
<organism evidence="9">
    <name type="scientific">Caulobacter sp. 602-2</name>
    <dbReference type="NCBI Taxonomy" id="2710887"/>
    <lineage>
        <taxon>Bacteria</taxon>
        <taxon>Pseudomonadati</taxon>
        <taxon>Pseudomonadota</taxon>
        <taxon>Alphaproteobacteria</taxon>
        <taxon>Caulobacterales</taxon>
        <taxon>Caulobacteraceae</taxon>
        <taxon>Caulobacter</taxon>
    </lineage>
</organism>
<dbReference type="GO" id="GO:0006457">
    <property type="term" value="P:protein folding"/>
    <property type="evidence" value="ECO:0007669"/>
    <property type="project" value="InterPro"/>
</dbReference>
<dbReference type="AlphaFoldDB" id="A0A6G4QYD8"/>
<keyword evidence="4 5" id="KW-0413">Isomerase</keyword>
<dbReference type="PANTHER" id="PTHR43811:SF19">
    <property type="entry name" value="39 KDA FK506-BINDING NUCLEAR PROTEIN"/>
    <property type="match status" value="1"/>
</dbReference>
<evidence type="ECO:0000256" key="3">
    <source>
        <dbReference type="ARBA" id="ARBA00023110"/>
    </source>
</evidence>
<dbReference type="InterPro" id="IPR001179">
    <property type="entry name" value="PPIase_FKBP_dom"/>
</dbReference>
<evidence type="ECO:0000256" key="6">
    <source>
        <dbReference type="RuleBase" id="RU003915"/>
    </source>
</evidence>
<evidence type="ECO:0000256" key="7">
    <source>
        <dbReference type="SAM" id="SignalP"/>
    </source>
</evidence>
<feature type="chain" id="PRO_5026099379" description="Peptidyl-prolyl cis-trans isomerase" evidence="7">
    <location>
        <begin position="25"/>
        <end position="180"/>
    </location>
</feature>
<dbReference type="EC" id="5.2.1.8" evidence="6"/>
<dbReference type="Pfam" id="PF01346">
    <property type="entry name" value="FKBP_N"/>
    <property type="match status" value="1"/>
</dbReference>
<sequence>MAIGNTFMRARFLLLAALAGLSLAGCGPSKEDLAARQAAMSAAKTAGSDFLAKNAKEPGVVTLPSGLQYKVIRSGPETGLHPRPIDEVKVHYEGKRLDGFVFDSSYERGVPASFPLRGLIPGWVEAMQLMRPGDEWMLYVPADLAYGDNQAGADIPPGSTLVFKIELIDVLRSKLQAPKS</sequence>
<keyword evidence="3 5" id="KW-0697">Rotamase</keyword>
<dbReference type="SUPFAM" id="SSF54534">
    <property type="entry name" value="FKBP-like"/>
    <property type="match status" value="1"/>
</dbReference>
<dbReference type="Pfam" id="PF00254">
    <property type="entry name" value="FKBP_C"/>
    <property type="match status" value="1"/>
</dbReference>
<dbReference type="GO" id="GO:0003755">
    <property type="term" value="F:peptidyl-prolyl cis-trans isomerase activity"/>
    <property type="evidence" value="ECO:0007669"/>
    <property type="project" value="UniProtKB-UniRule"/>
</dbReference>
<comment type="similarity">
    <text evidence="2 6">Belongs to the FKBP-type PPIase family.</text>
</comment>
<feature type="domain" description="PPIase FKBP-type" evidence="8">
    <location>
        <begin position="85"/>
        <end position="171"/>
    </location>
</feature>
<evidence type="ECO:0000256" key="4">
    <source>
        <dbReference type="ARBA" id="ARBA00023235"/>
    </source>
</evidence>
<dbReference type="EMBL" id="JAAKGT010000004">
    <property type="protein sequence ID" value="NGM50255.1"/>
    <property type="molecule type" value="Genomic_DNA"/>
</dbReference>
<evidence type="ECO:0000256" key="5">
    <source>
        <dbReference type="PROSITE-ProRule" id="PRU00277"/>
    </source>
</evidence>
<comment type="caution">
    <text evidence="9">The sequence shown here is derived from an EMBL/GenBank/DDBJ whole genome shotgun (WGS) entry which is preliminary data.</text>
</comment>
<reference evidence="9" key="1">
    <citation type="submission" date="2020-02" db="EMBL/GenBank/DDBJ databases">
        <authorList>
            <person name="Gao J."/>
            <person name="Sun J."/>
        </authorList>
    </citation>
    <scope>NUCLEOTIDE SEQUENCE</scope>
    <source>
        <strain evidence="9">602-2</strain>
    </source>
</reference>
<dbReference type="Gene3D" id="6.10.250.2970">
    <property type="match status" value="1"/>
</dbReference>